<protein>
    <submittedName>
        <fullName evidence="2">IS481 family transposase ISAeme21</fullName>
    </submittedName>
</protein>
<name>A0A9E6XUC4_9ACTN</name>
<dbReference type="InterPro" id="IPR012337">
    <property type="entry name" value="RNaseH-like_sf"/>
</dbReference>
<dbReference type="AlphaFoldDB" id="A0A9E6XUC4"/>
<dbReference type="RefSeq" id="WP_259311247.1">
    <property type="nucleotide sequence ID" value="NZ_CP087164.1"/>
</dbReference>
<dbReference type="Pfam" id="PF13011">
    <property type="entry name" value="LZ_Tnp_IS481"/>
    <property type="match status" value="1"/>
</dbReference>
<feature type="domain" description="Integrase catalytic" evidence="1">
    <location>
        <begin position="152"/>
        <end position="315"/>
    </location>
</feature>
<proteinExistence type="predicted"/>
<evidence type="ECO:0000313" key="3">
    <source>
        <dbReference type="EMBL" id="UGS37189.1"/>
    </source>
</evidence>
<dbReference type="InterPro" id="IPR036397">
    <property type="entry name" value="RNaseH_sf"/>
</dbReference>
<dbReference type="KEGG" id="sbae:DSM104329_00978"/>
<dbReference type="InterPro" id="IPR024967">
    <property type="entry name" value="DNA-bd_IS481-type"/>
</dbReference>
<keyword evidence="4" id="KW-1185">Reference proteome</keyword>
<dbReference type="Pfam" id="PF13683">
    <property type="entry name" value="rve_3"/>
    <property type="match status" value="1"/>
</dbReference>
<dbReference type="KEGG" id="sbae:DSM104329_03604"/>
<dbReference type="NCBIfam" id="NF033577">
    <property type="entry name" value="transpos_IS481"/>
    <property type="match status" value="1"/>
</dbReference>
<dbReference type="GO" id="GO:0003676">
    <property type="term" value="F:nucleic acid binding"/>
    <property type="evidence" value="ECO:0007669"/>
    <property type="project" value="InterPro"/>
</dbReference>
<dbReference type="Gene3D" id="3.30.420.10">
    <property type="entry name" value="Ribonuclease H-like superfamily/Ribonuclease H"/>
    <property type="match status" value="1"/>
</dbReference>
<dbReference type="SUPFAM" id="SSF46689">
    <property type="entry name" value="Homeodomain-like"/>
    <property type="match status" value="1"/>
</dbReference>
<accession>A0A9E6XUC4</accession>
<sequence length="320" mass="37215">MAHHRARFTARGREVVVRRVVDDGETFAQAAPWANVSKSTVWEWVHRWRQATPDEQTSLACLTERSSRPHRSPRQVPAEEAQRICELRKRTGWSPRRLADEPEIARSHSTVHRVLQRAGVSRRPAPERPAVVRYEWPCPGNLLHMDVKRFGKFTEPGHAVTGDRTRRSRRVGWEYCHSIVDDCSRLAYSEIHDDEKAATVTAFTRRALDFFLEHGIVAERLMTDNAFAYVHNKTLKALLHARAMNHLRTRPYTPRTNGKVERYQQTLQREWAYALEYASSEARRASLPHWVRHYNERRTHSALGNRPPLDRVRQVTGLDS</sequence>
<evidence type="ECO:0000313" key="2">
    <source>
        <dbReference type="EMBL" id="UGS34599.1"/>
    </source>
</evidence>
<dbReference type="PROSITE" id="PS50994">
    <property type="entry name" value="INTEGRASE"/>
    <property type="match status" value="1"/>
</dbReference>
<evidence type="ECO:0000259" key="1">
    <source>
        <dbReference type="PROSITE" id="PS50994"/>
    </source>
</evidence>
<dbReference type="PANTHER" id="PTHR35004:SF7">
    <property type="entry name" value="INTEGRASE PROTEIN"/>
    <property type="match status" value="1"/>
</dbReference>
<dbReference type="EMBL" id="CP087164">
    <property type="protein sequence ID" value="UGS37189.1"/>
    <property type="molecule type" value="Genomic_DNA"/>
</dbReference>
<dbReference type="SUPFAM" id="SSF53098">
    <property type="entry name" value="Ribonuclease H-like"/>
    <property type="match status" value="1"/>
</dbReference>
<dbReference type="GO" id="GO:0015074">
    <property type="term" value="P:DNA integration"/>
    <property type="evidence" value="ECO:0007669"/>
    <property type="project" value="InterPro"/>
</dbReference>
<gene>
    <name evidence="2" type="ORF">DSM104329_00978</name>
    <name evidence="3" type="ORF">DSM104329_03604</name>
</gene>
<dbReference type="EMBL" id="CP087164">
    <property type="protein sequence ID" value="UGS34599.1"/>
    <property type="molecule type" value="Genomic_DNA"/>
</dbReference>
<dbReference type="Proteomes" id="UP001162834">
    <property type="component" value="Chromosome"/>
</dbReference>
<organism evidence="2 4">
    <name type="scientific">Capillimicrobium parvum</name>
    <dbReference type="NCBI Taxonomy" id="2884022"/>
    <lineage>
        <taxon>Bacteria</taxon>
        <taxon>Bacillati</taxon>
        <taxon>Actinomycetota</taxon>
        <taxon>Thermoleophilia</taxon>
        <taxon>Solirubrobacterales</taxon>
        <taxon>Capillimicrobiaceae</taxon>
        <taxon>Capillimicrobium</taxon>
    </lineage>
</organism>
<dbReference type="InterPro" id="IPR047656">
    <property type="entry name" value="IS481-like_transpos"/>
</dbReference>
<dbReference type="PANTHER" id="PTHR35004">
    <property type="entry name" value="TRANSPOSASE RV3428C-RELATED"/>
    <property type="match status" value="1"/>
</dbReference>
<reference evidence="2" key="1">
    <citation type="journal article" date="2022" name="Int. J. Syst. Evol. Microbiol.">
        <title>Pseudomonas aegrilactucae sp. nov. and Pseudomonas morbosilactucae sp. nov., pathogens causing bacterial rot of lettuce in Japan.</title>
        <authorList>
            <person name="Sawada H."/>
            <person name="Fujikawa T."/>
            <person name="Satou M."/>
        </authorList>
    </citation>
    <scope>NUCLEOTIDE SEQUENCE</scope>
    <source>
        <strain evidence="2">0166_1</strain>
    </source>
</reference>
<evidence type="ECO:0000313" key="4">
    <source>
        <dbReference type="Proteomes" id="UP001162834"/>
    </source>
</evidence>
<dbReference type="InterPro" id="IPR009057">
    <property type="entry name" value="Homeodomain-like_sf"/>
</dbReference>
<dbReference type="InterPro" id="IPR001584">
    <property type="entry name" value="Integrase_cat-core"/>
</dbReference>